<evidence type="ECO:0000256" key="6">
    <source>
        <dbReference type="ARBA" id="ARBA00022695"/>
    </source>
</evidence>
<dbReference type="Gene3D" id="3.70.10.10">
    <property type="match status" value="1"/>
</dbReference>
<evidence type="ECO:0000256" key="8">
    <source>
        <dbReference type="ARBA" id="ARBA00022932"/>
    </source>
</evidence>
<keyword evidence="7 10" id="KW-0235">DNA replication</keyword>
<evidence type="ECO:0000256" key="9">
    <source>
        <dbReference type="ARBA" id="ARBA00023125"/>
    </source>
</evidence>
<evidence type="ECO:0000259" key="13">
    <source>
        <dbReference type="Pfam" id="PF02768"/>
    </source>
</evidence>
<dbReference type="InterPro" id="IPR001001">
    <property type="entry name" value="DNA_polIII_beta"/>
</dbReference>
<sequence length="412" mass="44477">MTKVQDPRAQKTRVQAAKLRSALKDVNAIVEGRNTIPILDCVLLRVEDQRITVTATDLDHCAIRDCASDDRDGPDSAKWLAGIRGFAVCLPAKRLEAVLGEFDGDAMVTVEIDPKSAGRVIVKAGRARFSLPTLPIDDFPLVEHVDTESEFELSCSQLSDALACVDHAISSEETRYYLNGVFLHPVGLDLRFATTDGSRLARWQLDGPVGSTSFPGVIVSRKSVEVLEKLLASAIKAKKDDQGEPPHVLIEVGGEGRWLRFSMPAEGGGDVEVVAKTIDGQFPDYDRVIPPSPPHCAVIDRSALAAAVKRVAVLVDVKSRAVRFGFTEGLLTLSVHTPELGEAVEELPCHYLGPDFELGLNSKFVREALGAIGSDNVALRFDADAGAAVRIVGWEDEAEAGALLQILMPVRV</sequence>
<dbReference type="Gene3D" id="3.10.150.10">
    <property type="entry name" value="DNA Polymerase III, subunit A, domain 2"/>
    <property type="match status" value="1"/>
</dbReference>
<dbReference type="Pfam" id="PF00712">
    <property type="entry name" value="DNA_pol3_beta"/>
    <property type="match status" value="1"/>
</dbReference>
<dbReference type="RefSeq" id="WP_267223104.1">
    <property type="nucleotide sequence ID" value="NZ_JAPCWC010000020.1"/>
</dbReference>
<dbReference type="PIRSF" id="PIRSF000804">
    <property type="entry name" value="DNA_pol_III_b"/>
    <property type="match status" value="1"/>
</dbReference>
<evidence type="ECO:0000259" key="11">
    <source>
        <dbReference type="Pfam" id="PF00712"/>
    </source>
</evidence>
<dbReference type="Pfam" id="PF02768">
    <property type="entry name" value="DNA_pol3_beta_3"/>
    <property type="match status" value="1"/>
</dbReference>
<dbReference type="PANTHER" id="PTHR30478">
    <property type="entry name" value="DNA POLYMERASE III SUBUNIT BETA"/>
    <property type="match status" value="1"/>
</dbReference>
<keyword evidence="9" id="KW-0238">DNA-binding</keyword>
<evidence type="ECO:0000259" key="12">
    <source>
        <dbReference type="Pfam" id="PF02767"/>
    </source>
</evidence>
<comment type="similarity">
    <text evidence="2 10">Belongs to the beta sliding clamp family.</text>
</comment>
<evidence type="ECO:0000256" key="5">
    <source>
        <dbReference type="ARBA" id="ARBA00022679"/>
    </source>
</evidence>
<feature type="domain" description="DNA polymerase III beta sliding clamp C-terminal" evidence="13">
    <location>
        <begin position="287"/>
        <end position="383"/>
    </location>
</feature>
<dbReference type="EMBL" id="JBHLTM010000028">
    <property type="protein sequence ID" value="MFC0684644.1"/>
    <property type="molecule type" value="Genomic_DNA"/>
</dbReference>
<evidence type="ECO:0000256" key="1">
    <source>
        <dbReference type="ARBA" id="ARBA00004496"/>
    </source>
</evidence>
<dbReference type="Pfam" id="PF02767">
    <property type="entry name" value="DNA_pol3_beta_2"/>
    <property type="match status" value="1"/>
</dbReference>
<keyword evidence="8 10" id="KW-0239">DNA-directed DNA polymerase</keyword>
<dbReference type="SMART" id="SM00480">
    <property type="entry name" value="POL3Bc"/>
    <property type="match status" value="1"/>
</dbReference>
<keyword evidence="4 10" id="KW-0963">Cytoplasm</keyword>
<organism evidence="14 15">
    <name type="scientific">Novosphingobium clariflavum</name>
    <dbReference type="NCBI Taxonomy" id="2029884"/>
    <lineage>
        <taxon>Bacteria</taxon>
        <taxon>Pseudomonadati</taxon>
        <taxon>Pseudomonadota</taxon>
        <taxon>Alphaproteobacteria</taxon>
        <taxon>Sphingomonadales</taxon>
        <taxon>Sphingomonadaceae</taxon>
        <taxon>Novosphingobium</taxon>
    </lineage>
</organism>
<dbReference type="InterPro" id="IPR046938">
    <property type="entry name" value="DNA_clamp_sf"/>
</dbReference>
<dbReference type="PANTHER" id="PTHR30478:SF0">
    <property type="entry name" value="BETA SLIDING CLAMP"/>
    <property type="match status" value="1"/>
</dbReference>
<evidence type="ECO:0000256" key="3">
    <source>
        <dbReference type="ARBA" id="ARBA00021035"/>
    </source>
</evidence>
<keyword evidence="5 10" id="KW-0808">Transferase</keyword>
<dbReference type="GO" id="GO:0003887">
    <property type="term" value="F:DNA-directed DNA polymerase activity"/>
    <property type="evidence" value="ECO:0007669"/>
    <property type="project" value="UniProtKB-EC"/>
</dbReference>
<keyword evidence="6 10" id="KW-0548">Nucleotidyltransferase</keyword>
<evidence type="ECO:0000313" key="15">
    <source>
        <dbReference type="Proteomes" id="UP001589858"/>
    </source>
</evidence>
<comment type="subunit">
    <text evidence="10">Forms a ring-shaped head-to-tail homodimer around DNA.</text>
</comment>
<keyword evidence="15" id="KW-1185">Reference proteome</keyword>
<dbReference type="InterPro" id="IPR022634">
    <property type="entry name" value="DNA_polIII_beta_N"/>
</dbReference>
<comment type="subcellular location">
    <subcellularLocation>
        <location evidence="1 10">Cytoplasm</location>
    </subcellularLocation>
</comment>
<evidence type="ECO:0000256" key="2">
    <source>
        <dbReference type="ARBA" id="ARBA00010752"/>
    </source>
</evidence>
<dbReference type="CDD" id="cd00140">
    <property type="entry name" value="beta_clamp"/>
    <property type="match status" value="1"/>
</dbReference>
<evidence type="ECO:0000313" key="14">
    <source>
        <dbReference type="EMBL" id="MFC0684644.1"/>
    </source>
</evidence>
<evidence type="ECO:0000256" key="4">
    <source>
        <dbReference type="ARBA" id="ARBA00022490"/>
    </source>
</evidence>
<proteinExistence type="inferred from homology"/>
<accession>A0ABV6S5Y1</accession>
<name>A0ABV6S5Y1_9SPHN</name>
<feature type="domain" description="DNA polymerase III beta sliding clamp N-terminal" evidence="11">
    <location>
        <begin position="13"/>
        <end position="142"/>
    </location>
</feature>
<dbReference type="InterPro" id="IPR022635">
    <property type="entry name" value="DNA_polIII_beta_C"/>
</dbReference>
<dbReference type="NCBIfam" id="TIGR00663">
    <property type="entry name" value="dnan"/>
    <property type="match status" value="1"/>
</dbReference>
<comment type="caution">
    <text evidence="14">The sequence shown here is derived from an EMBL/GenBank/DDBJ whole genome shotgun (WGS) entry which is preliminary data.</text>
</comment>
<evidence type="ECO:0000256" key="7">
    <source>
        <dbReference type="ARBA" id="ARBA00022705"/>
    </source>
</evidence>
<gene>
    <name evidence="14" type="primary">dnaN</name>
    <name evidence="14" type="ORF">ACFFF8_08550</name>
</gene>
<protein>
    <recommendedName>
        <fullName evidence="3 10">Beta sliding clamp</fullName>
    </recommendedName>
</protein>
<comment type="function">
    <text evidence="10">Confers DNA tethering and processivity to DNA polymerases and other proteins. Acts as a clamp, forming a ring around DNA (a reaction catalyzed by the clamp-loading complex) which diffuses in an ATP-independent manner freely and bidirectionally along dsDNA. Initially characterized for its ability to contact the catalytic subunit of DNA polymerase III (Pol III), a complex, multichain enzyme responsible for most of the replicative synthesis in bacteria; Pol III exhibits 3'-5' exonuclease proofreading activity. The beta chain is required for initiation of replication as well as for processivity of DNA replication.</text>
</comment>
<feature type="domain" description="DNA polymerase III beta sliding clamp central" evidence="12">
    <location>
        <begin position="154"/>
        <end position="284"/>
    </location>
</feature>
<reference evidence="14 15" key="1">
    <citation type="submission" date="2024-09" db="EMBL/GenBank/DDBJ databases">
        <authorList>
            <person name="Sun Q."/>
            <person name="Mori K."/>
        </authorList>
    </citation>
    <scope>NUCLEOTIDE SEQUENCE [LARGE SCALE GENOMIC DNA]</scope>
    <source>
        <strain evidence="14 15">CICC 11035S</strain>
    </source>
</reference>
<evidence type="ECO:0000256" key="10">
    <source>
        <dbReference type="PIRNR" id="PIRNR000804"/>
    </source>
</evidence>
<dbReference type="Proteomes" id="UP001589858">
    <property type="component" value="Unassembled WGS sequence"/>
</dbReference>
<dbReference type="InterPro" id="IPR022637">
    <property type="entry name" value="DNA_polIII_beta_cen"/>
</dbReference>
<dbReference type="SUPFAM" id="SSF55979">
    <property type="entry name" value="DNA clamp"/>
    <property type="match status" value="3"/>
</dbReference>